<protein>
    <submittedName>
        <fullName evidence="2">Outer spore coat protein CotE</fullName>
    </submittedName>
</protein>
<organism evidence="2 3">
    <name type="scientific">Sporosarcina siberiensis</name>
    <dbReference type="NCBI Taxonomy" id="1365606"/>
    <lineage>
        <taxon>Bacteria</taxon>
        <taxon>Bacillati</taxon>
        <taxon>Bacillota</taxon>
        <taxon>Bacilli</taxon>
        <taxon>Bacillales</taxon>
        <taxon>Caryophanaceae</taxon>
        <taxon>Sporosarcina</taxon>
    </lineage>
</organism>
<proteinExistence type="predicted"/>
<dbReference type="InterPro" id="IPR018901">
    <property type="entry name" value="Spore_coat_CotE"/>
</dbReference>
<evidence type="ECO:0000313" key="3">
    <source>
        <dbReference type="Proteomes" id="UP001597218"/>
    </source>
</evidence>
<dbReference type="RefSeq" id="WP_381539055.1">
    <property type="nucleotide sequence ID" value="NZ_JBHUGI010000032.1"/>
</dbReference>
<reference evidence="3" key="1">
    <citation type="journal article" date="2019" name="Int. J. Syst. Evol. Microbiol.">
        <title>The Global Catalogue of Microorganisms (GCM) 10K type strain sequencing project: providing services to taxonomists for standard genome sequencing and annotation.</title>
        <authorList>
            <consortium name="The Broad Institute Genomics Platform"/>
            <consortium name="The Broad Institute Genome Sequencing Center for Infectious Disease"/>
            <person name="Wu L."/>
            <person name="Ma J."/>
        </authorList>
    </citation>
    <scope>NUCLEOTIDE SEQUENCE [LARGE SCALE GENOMIC DNA]</scope>
    <source>
        <strain evidence="3">CGMCC 4.7177</strain>
    </source>
</reference>
<keyword evidence="2" id="KW-0946">Virion</keyword>
<keyword evidence="3" id="KW-1185">Reference proteome</keyword>
<evidence type="ECO:0000256" key="1">
    <source>
        <dbReference type="SAM" id="MobiDB-lite"/>
    </source>
</evidence>
<accession>A0ABW4SH78</accession>
<name>A0ABW4SH78_9BACL</name>
<dbReference type="Pfam" id="PF10628">
    <property type="entry name" value="CotE"/>
    <property type="match status" value="1"/>
</dbReference>
<keyword evidence="2" id="KW-0167">Capsid protein</keyword>
<feature type="region of interest" description="Disordered" evidence="1">
    <location>
        <begin position="153"/>
        <end position="194"/>
    </location>
</feature>
<evidence type="ECO:0000313" key="2">
    <source>
        <dbReference type="EMBL" id="MFD1928628.1"/>
    </source>
</evidence>
<feature type="compositionally biased region" description="Basic and acidic residues" evidence="1">
    <location>
        <begin position="161"/>
        <end position="174"/>
    </location>
</feature>
<comment type="caution">
    <text evidence="2">The sequence shown here is derived from an EMBL/GenBank/DDBJ whole genome shotgun (WGS) entry which is preliminary data.</text>
</comment>
<dbReference type="EMBL" id="JBHUGI010000032">
    <property type="protein sequence ID" value="MFD1928628.1"/>
    <property type="molecule type" value="Genomic_DNA"/>
</dbReference>
<dbReference type="Proteomes" id="UP001597218">
    <property type="component" value="Unassembled WGS sequence"/>
</dbReference>
<sequence>MKNLRQIVTKAVIAKGKKRTESKETLRPPNNPTSILGCWVINHTHQAKKSGRYIEVTGKFDINVWYSHHDHSKTSVFTETIPYKDKIRLSYRDEPTSGQEDILVNVLQHPNCTEAIISDCGEKFIISVERELLAEVVGETKVAISVHPTNFEEEWPYNDESSNHLVHEPEKKSMQEPVNTEGSDPRRGRDSKPF</sequence>
<gene>
    <name evidence="2" type="primary">cotE</name>
    <name evidence="2" type="ORF">ACFSFY_11365</name>
</gene>
<feature type="compositionally biased region" description="Basic and acidic residues" evidence="1">
    <location>
        <begin position="183"/>
        <end position="194"/>
    </location>
</feature>